<dbReference type="PANTHER" id="PTHR24323">
    <property type="entry name" value="CEH-10 HOMEODOMAIN-CONTAINING HOMOLOG"/>
    <property type="match status" value="1"/>
</dbReference>
<name>A0A2S5BC98_9BASI</name>
<dbReference type="Pfam" id="PF00046">
    <property type="entry name" value="Homeodomain"/>
    <property type="match status" value="1"/>
</dbReference>
<feature type="DNA-binding region" description="Homeobox" evidence="5">
    <location>
        <begin position="89"/>
        <end position="144"/>
    </location>
</feature>
<dbReference type="STRING" id="741276.A0A2S5BC98"/>
<dbReference type="AlphaFoldDB" id="A0A2S5BC98"/>
<dbReference type="CDD" id="cd00086">
    <property type="entry name" value="homeodomain"/>
    <property type="match status" value="1"/>
</dbReference>
<evidence type="ECO:0000256" key="4">
    <source>
        <dbReference type="ARBA" id="ARBA00023242"/>
    </source>
</evidence>
<dbReference type="InterPro" id="IPR001356">
    <property type="entry name" value="HD"/>
</dbReference>
<dbReference type="GO" id="GO:0005634">
    <property type="term" value="C:nucleus"/>
    <property type="evidence" value="ECO:0007669"/>
    <property type="project" value="UniProtKB-SubCell"/>
</dbReference>
<dbReference type="SMART" id="SM00389">
    <property type="entry name" value="HOX"/>
    <property type="match status" value="1"/>
</dbReference>
<dbReference type="Gene3D" id="1.10.10.60">
    <property type="entry name" value="Homeodomain-like"/>
    <property type="match status" value="1"/>
</dbReference>
<dbReference type="InterPro" id="IPR017970">
    <property type="entry name" value="Homeobox_CS"/>
</dbReference>
<protein>
    <recommendedName>
        <fullName evidence="8">Homeobox domain-containing protein</fullName>
    </recommendedName>
</protein>
<feature type="compositionally biased region" description="Low complexity" evidence="7">
    <location>
        <begin position="266"/>
        <end position="280"/>
    </location>
</feature>
<feature type="region of interest" description="Disordered" evidence="7">
    <location>
        <begin position="639"/>
        <end position="665"/>
    </location>
</feature>
<evidence type="ECO:0000256" key="3">
    <source>
        <dbReference type="ARBA" id="ARBA00023155"/>
    </source>
</evidence>
<reference evidence="9 10" key="1">
    <citation type="journal article" date="2018" name="Front. Microbiol.">
        <title>Prospects for Fungal Bioremediation of Acidic Radioactive Waste Sites: Characterization and Genome Sequence of Rhodotorula taiwanensis MD1149.</title>
        <authorList>
            <person name="Tkavc R."/>
            <person name="Matrosova V.Y."/>
            <person name="Grichenko O.E."/>
            <person name="Gostincar C."/>
            <person name="Volpe R.P."/>
            <person name="Klimenkova P."/>
            <person name="Gaidamakova E.K."/>
            <person name="Zhou C.E."/>
            <person name="Stewart B.J."/>
            <person name="Lyman M.G."/>
            <person name="Malfatti S.A."/>
            <person name="Rubinfeld B."/>
            <person name="Courtot M."/>
            <person name="Singh J."/>
            <person name="Dalgard C.L."/>
            <person name="Hamilton T."/>
            <person name="Frey K.G."/>
            <person name="Gunde-Cimerman N."/>
            <person name="Dugan L."/>
            <person name="Daly M.J."/>
        </authorList>
    </citation>
    <scope>NUCLEOTIDE SEQUENCE [LARGE SCALE GENOMIC DNA]</scope>
    <source>
        <strain evidence="9 10">MD1149</strain>
    </source>
</reference>
<dbReference type="PROSITE" id="PS00027">
    <property type="entry name" value="HOMEOBOX_1"/>
    <property type="match status" value="1"/>
</dbReference>
<organism evidence="9 10">
    <name type="scientific">Rhodotorula taiwanensis</name>
    <dbReference type="NCBI Taxonomy" id="741276"/>
    <lineage>
        <taxon>Eukaryota</taxon>
        <taxon>Fungi</taxon>
        <taxon>Dikarya</taxon>
        <taxon>Basidiomycota</taxon>
        <taxon>Pucciniomycotina</taxon>
        <taxon>Microbotryomycetes</taxon>
        <taxon>Sporidiobolales</taxon>
        <taxon>Sporidiobolaceae</taxon>
        <taxon>Rhodotorula</taxon>
    </lineage>
</organism>
<dbReference type="EMBL" id="PJQD01000025">
    <property type="protein sequence ID" value="POY74405.1"/>
    <property type="molecule type" value="Genomic_DNA"/>
</dbReference>
<feature type="region of interest" description="Disordered" evidence="7">
    <location>
        <begin position="305"/>
        <end position="349"/>
    </location>
</feature>
<evidence type="ECO:0000256" key="1">
    <source>
        <dbReference type="ARBA" id="ARBA00004123"/>
    </source>
</evidence>
<evidence type="ECO:0000259" key="8">
    <source>
        <dbReference type="PROSITE" id="PS50071"/>
    </source>
</evidence>
<feature type="compositionally biased region" description="Polar residues" evidence="7">
    <location>
        <begin position="246"/>
        <end position="265"/>
    </location>
</feature>
<evidence type="ECO:0000313" key="10">
    <source>
        <dbReference type="Proteomes" id="UP000237144"/>
    </source>
</evidence>
<evidence type="ECO:0000256" key="2">
    <source>
        <dbReference type="ARBA" id="ARBA00023125"/>
    </source>
</evidence>
<evidence type="ECO:0000256" key="5">
    <source>
        <dbReference type="PROSITE-ProRule" id="PRU00108"/>
    </source>
</evidence>
<evidence type="ECO:0000256" key="7">
    <source>
        <dbReference type="SAM" id="MobiDB-lite"/>
    </source>
</evidence>
<sequence length="725" mass="76091">MHRAFTTPAPNSRFPTTAAAFEHLTTKEEAREPELPTPNDRPLAGHETRPSGSSSPLRAALTSSVFASQYAAQIYSSGTREDPLIPKRRRRTTPAELAILENEFRLKPRPDPIERAHLAERLGMTVRAVQVWYQNRRQKEKREISCSSSITSTGSDPKDLDGVILSFSSSPLPSPVLPLQPSTGPTGRAGFFGAATEGAKAPQASNALPALALAASGRLVMQPTVSAGDKENVRSPAEPRAPQLLTPVSSSIQPYRYSYPSQPANGTSSTGHPSSSGASADAPHSTLNVFVHRPHNSSIIAAKKHVRKRPLGSHAPLARTPSLPHSFAFPPSPPRSVQPPSARPGLQRSASYSLNTVAVREQRKSAAGLFANSQGETVACAADRRRSTSASPTGGVSQGLGPARPVDESQSLTRQQLAAVKAAVPVPMAMMTPVSKARARDELLQHMQSDPPTTSSPGPIPLTRRRVEALERSHAVKAGEESDDEHLAPLSRMMTAPVRPQVARSVSSPNTRVGGLPTLSAFGPSTELRGTARSMLQTPAHARSVSVPARPAADVVAVGSSSPAPTAFGPSAMQAGADLGNCAVKVLGRKRARLLEEQSGTAKSGVSFGTQAQALGLTSGGRGLGLTIDVARAVGTADAKRRRISGESAASSVGTDESSLGDLSYSSTSTASTVDSLTTLVDGDYFALPAQARTSRARDEPLSAKSAEDEQRECAELLLGLGGFH</sequence>
<keyword evidence="10" id="KW-1185">Reference proteome</keyword>
<evidence type="ECO:0000313" key="9">
    <source>
        <dbReference type="EMBL" id="POY74405.1"/>
    </source>
</evidence>
<dbReference type="InterPro" id="IPR009057">
    <property type="entry name" value="Homeodomain-like_sf"/>
</dbReference>
<feature type="region of interest" description="Disordered" evidence="7">
    <location>
        <begin position="381"/>
        <end position="411"/>
    </location>
</feature>
<comment type="subcellular location">
    <subcellularLocation>
        <location evidence="1 5 6">Nucleus</location>
    </subcellularLocation>
</comment>
<feature type="compositionally biased region" description="Basic and acidic residues" evidence="7">
    <location>
        <begin position="24"/>
        <end position="34"/>
    </location>
</feature>
<dbReference type="PANTHER" id="PTHR24323:SF7">
    <property type="entry name" value="HOMEOBOX DOMAIN-CONTAINING PROTEIN"/>
    <property type="match status" value="1"/>
</dbReference>
<dbReference type="InterPro" id="IPR051775">
    <property type="entry name" value="Homeobox_domain"/>
</dbReference>
<comment type="caution">
    <text evidence="9">The sequence shown here is derived from an EMBL/GenBank/DDBJ whole genome shotgun (WGS) entry which is preliminary data.</text>
</comment>
<dbReference type="SUPFAM" id="SSF46689">
    <property type="entry name" value="Homeodomain-like"/>
    <property type="match status" value="1"/>
</dbReference>
<feature type="region of interest" description="Disordered" evidence="7">
    <location>
        <begin position="226"/>
        <end position="283"/>
    </location>
</feature>
<proteinExistence type="predicted"/>
<dbReference type="OrthoDB" id="6159439at2759"/>
<dbReference type="Proteomes" id="UP000237144">
    <property type="component" value="Unassembled WGS sequence"/>
</dbReference>
<feature type="domain" description="Homeobox" evidence="8">
    <location>
        <begin position="87"/>
        <end position="143"/>
    </location>
</feature>
<keyword evidence="3 5" id="KW-0371">Homeobox</keyword>
<feature type="region of interest" description="Disordered" evidence="7">
    <location>
        <begin position="1"/>
        <end position="58"/>
    </location>
</feature>
<evidence type="ECO:0000256" key="6">
    <source>
        <dbReference type="RuleBase" id="RU000682"/>
    </source>
</evidence>
<keyword evidence="4 5" id="KW-0539">Nucleus</keyword>
<feature type="compositionally biased region" description="Polar residues" evidence="7">
    <location>
        <begin position="648"/>
        <end position="657"/>
    </location>
</feature>
<feature type="region of interest" description="Disordered" evidence="7">
    <location>
        <begin position="503"/>
        <end position="525"/>
    </location>
</feature>
<dbReference type="PROSITE" id="PS50071">
    <property type="entry name" value="HOMEOBOX_2"/>
    <property type="match status" value="1"/>
</dbReference>
<dbReference type="GO" id="GO:0000976">
    <property type="term" value="F:transcription cis-regulatory region binding"/>
    <property type="evidence" value="ECO:0007669"/>
    <property type="project" value="TreeGrafter"/>
</dbReference>
<dbReference type="GO" id="GO:0000981">
    <property type="term" value="F:DNA-binding transcription factor activity, RNA polymerase II-specific"/>
    <property type="evidence" value="ECO:0007669"/>
    <property type="project" value="InterPro"/>
</dbReference>
<accession>A0A2S5BC98</accession>
<gene>
    <name evidence="9" type="ORF">BMF94_2599</name>
</gene>
<keyword evidence="2 5" id="KW-0238">DNA-binding</keyword>